<accession>B4K2U3</accession>
<keyword evidence="8" id="KW-0256">Endoplasmic reticulum</keyword>
<dbReference type="PANTHER" id="PTHR24292:SF84">
    <property type="entry name" value="CYTOCHROME P450 28A5-RELATED"/>
    <property type="match status" value="1"/>
</dbReference>
<evidence type="ECO:0000256" key="14">
    <source>
        <dbReference type="RuleBase" id="RU000461"/>
    </source>
</evidence>
<name>B4K2U3_DROGR</name>
<dbReference type="GO" id="GO:0004497">
    <property type="term" value="F:monooxygenase activity"/>
    <property type="evidence" value="ECO:0007669"/>
    <property type="project" value="UniProtKB-KW"/>
</dbReference>
<dbReference type="eggNOG" id="KOG0158">
    <property type="taxonomic scope" value="Eukaryota"/>
</dbReference>
<keyword evidence="7 14" id="KW-0479">Metal-binding</keyword>
<evidence type="ECO:0000256" key="13">
    <source>
        <dbReference type="ARBA" id="ARBA00023136"/>
    </source>
</evidence>
<evidence type="ECO:0000256" key="7">
    <source>
        <dbReference type="ARBA" id="ARBA00022723"/>
    </source>
</evidence>
<keyword evidence="6 14" id="KW-0349">Heme</keyword>
<protein>
    <submittedName>
        <fullName evidence="15">GH10608</fullName>
    </submittedName>
</protein>
<dbReference type="SMR" id="B4K2U3"/>
<reference evidence="15 16" key="1">
    <citation type="journal article" date="2007" name="Nature">
        <title>Evolution of genes and genomes on the Drosophila phylogeny.</title>
        <authorList>
            <consortium name="Drosophila 12 Genomes Consortium"/>
            <person name="Clark A.G."/>
            <person name="Eisen M.B."/>
            <person name="Smith D.R."/>
            <person name="Bergman C.M."/>
            <person name="Oliver B."/>
            <person name="Markow T.A."/>
            <person name="Kaufman T.C."/>
            <person name="Kellis M."/>
            <person name="Gelbart W."/>
            <person name="Iyer V.N."/>
            <person name="Pollard D.A."/>
            <person name="Sackton T.B."/>
            <person name="Larracuente A.M."/>
            <person name="Singh N.D."/>
            <person name="Abad J.P."/>
            <person name="Abt D.N."/>
            <person name="Adryan B."/>
            <person name="Aguade M."/>
            <person name="Akashi H."/>
            <person name="Anderson W.W."/>
            <person name="Aquadro C.F."/>
            <person name="Ardell D.H."/>
            <person name="Arguello R."/>
            <person name="Artieri C.G."/>
            <person name="Barbash D.A."/>
            <person name="Barker D."/>
            <person name="Barsanti P."/>
            <person name="Batterham P."/>
            <person name="Batzoglou S."/>
            <person name="Begun D."/>
            <person name="Bhutkar A."/>
            <person name="Blanco E."/>
            <person name="Bosak S.A."/>
            <person name="Bradley R.K."/>
            <person name="Brand A.D."/>
            <person name="Brent M.R."/>
            <person name="Brooks A.N."/>
            <person name="Brown R.H."/>
            <person name="Butlin R.K."/>
            <person name="Caggese C."/>
            <person name="Calvi B.R."/>
            <person name="Bernardo de Carvalho A."/>
            <person name="Caspi A."/>
            <person name="Castrezana S."/>
            <person name="Celniker S.E."/>
            <person name="Chang J.L."/>
            <person name="Chapple C."/>
            <person name="Chatterji S."/>
            <person name="Chinwalla A."/>
            <person name="Civetta A."/>
            <person name="Clifton S.W."/>
            <person name="Comeron J.M."/>
            <person name="Costello J.C."/>
            <person name="Coyne J.A."/>
            <person name="Daub J."/>
            <person name="David R.G."/>
            <person name="Delcher A.L."/>
            <person name="Delehaunty K."/>
            <person name="Do C.B."/>
            <person name="Ebling H."/>
            <person name="Edwards K."/>
            <person name="Eickbush T."/>
            <person name="Evans J.D."/>
            <person name="Filipski A."/>
            <person name="Findeiss S."/>
            <person name="Freyhult E."/>
            <person name="Fulton L."/>
            <person name="Fulton R."/>
            <person name="Garcia A.C."/>
            <person name="Gardiner A."/>
            <person name="Garfield D.A."/>
            <person name="Garvin B.E."/>
            <person name="Gibson G."/>
            <person name="Gilbert D."/>
            <person name="Gnerre S."/>
            <person name="Godfrey J."/>
            <person name="Good R."/>
            <person name="Gotea V."/>
            <person name="Gravely B."/>
            <person name="Greenberg A.J."/>
            <person name="Griffiths-Jones S."/>
            <person name="Gross S."/>
            <person name="Guigo R."/>
            <person name="Gustafson E.A."/>
            <person name="Haerty W."/>
            <person name="Hahn M.W."/>
            <person name="Halligan D.L."/>
            <person name="Halpern A.L."/>
            <person name="Halter G.M."/>
            <person name="Han M.V."/>
            <person name="Heger A."/>
            <person name="Hillier L."/>
            <person name="Hinrichs A.S."/>
            <person name="Holmes I."/>
            <person name="Hoskins R.A."/>
            <person name="Hubisz M.J."/>
            <person name="Hultmark D."/>
            <person name="Huntley M.A."/>
            <person name="Jaffe D.B."/>
            <person name="Jagadeeshan S."/>
            <person name="Jeck W.R."/>
            <person name="Johnson J."/>
            <person name="Jones C.D."/>
            <person name="Jordan W.C."/>
            <person name="Karpen G.H."/>
            <person name="Kataoka E."/>
            <person name="Keightley P.D."/>
            <person name="Kheradpour P."/>
            <person name="Kirkness E.F."/>
            <person name="Koerich L.B."/>
            <person name="Kristiansen K."/>
            <person name="Kudrna D."/>
            <person name="Kulathinal R.J."/>
            <person name="Kumar S."/>
            <person name="Kwok R."/>
            <person name="Lander E."/>
            <person name="Langley C.H."/>
            <person name="Lapoint R."/>
            <person name="Lazzaro B.P."/>
            <person name="Lee S.J."/>
            <person name="Levesque L."/>
            <person name="Li R."/>
            <person name="Lin C.F."/>
            <person name="Lin M.F."/>
            <person name="Lindblad-Toh K."/>
            <person name="Llopart A."/>
            <person name="Long M."/>
            <person name="Low L."/>
            <person name="Lozovsky E."/>
            <person name="Lu J."/>
            <person name="Luo M."/>
            <person name="Machado C.A."/>
            <person name="Makalowski W."/>
            <person name="Marzo M."/>
            <person name="Matsuda M."/>
            <person name="Matzkin L."/>
            <person name="McAllister B."/>
            <person name="McBride C.S."/>
            <person name="McKernan B."/>
            <person name="McKernan K."/>
            <person name="Mendez-Lago M."/>
            <person name="Minx P."/>
            <person name="Mollenhauer M.U."/>
            <person name="Montooth K."/>
            <person name="Mount S.M."/>
            <person name="Mu X."/>
            <person name="Myers E."/>
            <person name="Negre B."/>
            <person name="Newfeld S."/>
            <person name="Nielsen R."/>
            <person name="Noor M.A."/>
            <person name="O'Grady P."/>
            <person name="Pachter L."/>
            <person name="Papaceit M."/>
            <person name="Parisi M.J."/>
            <person name="Parisi M."/>
            <person name="Parts L."/>
            <person name="Pedersen J.S."/>
            <person name="Pesole G."/>
            <person name="Phillippy A.M."/>
            <person name="Ponting C.P."/>
            <person name="Pop M."/>
            <person name="Porcelli D."/>
            <person name="Powell J.R."/>
            <person name="Prohaska S."/>
            <person name="Pruitt K."/>
            <person name="Puig M."/>
            <person name="Quesneville H."/>
            <person name="Ram K.R."/>
            <person name="Rand D."/>
            <person name="Rasmussen M.D."/>
            <person name="Reed L.K."/>
            <person name="Reenan R."/>
            <person name="Reily A."/>
            <person name="Remington K.A."/>
            <person name="Rieger T.T."/>
            <person name="Ritchie M.G."/>
            <person name="Robin C."/>
            <person name="Rogers Y.H."/>
            <person name="Rohde C."/>
            <person name="Rozas J."/>
            <person name="Rubenfield M.J."/>
            <person name="Ruiz A."/>
            <person name="Russo S."/>
            <person name="Salzberg S.L."/>
            <person name="Sanchez-Gracia A."/>
            <person name="Saranga D.J."/>
            <person name="Sato H."/>
            <person name="Schaeffer S.W."/>
            <person name="Schatz M.C."/>
            <person name="Schlenke T."/>
            <person name="Schwartz R."/>
            <person name="Segarra C."/>
            <person name="Singh R.S."/>
            <person name="Sirot L."/>
            <person name="Sirota M."/>
            <person name="Sisneros N.B."/>
            <person name="Smith C.D."/>
            <person name="Smith T.F."/>
            <person name="Spieth J."/>
            <person name="Stage D.E."/>
            <person name="Stark A."/>
            <person name="Stephan W."/>
            <person name="Strausberg R.L."/>
            <person name="Strempel S."/>
            <person name="Sturgill D."/>
            <person name="Sutton G."/>
            <person name="Sutton G.G."/>
            <person name="Tao W."/>
            <person name="Teichmann S."/>
            <person name="Tobari Y.N."/>
            <person name="Tomimura Y."/>
            <person name="Tsolas J.M."/>
            <person name="Valente V.L."/>
            <person name="Venter E."/>
            <person name="Venter J.C."/>
            <person name="Vicario S."/>
            <person name="Vieira F.G."/>
            <person name="Vilella A.J."/>
            <person name="Villasante A."/>
            <person name="Walenz B."/>
            <person name="Wang J."/>
            <person name="Wasserman M."/>
            <person name="Watts T."/>
            <person name="Wilson D."/>
            <person name="Wilson R.K."/>
            <person name="Wing R.A."/>
            <person name="Wolfner M.F."/>
            <person name="Wong A."/>
            <person name="Wong G.K."/>
            <person name="Wu C.I."/>
            <person name="Wu G."/>
            <person name="Yamamoto D."/>
            <person name="Yang H.P."/>
            <person name="Yang S.P."/>
            <person name="Yorke J.A."/>
            <person name="Yoshida K."/>
            <person name="Zdobnov E."/>
            <person name="Zhang P."/>
            <person name="Zhang Y."/>
            <person name="Zimin A.V."/>
            <person name="Baldwin J."/>
            <person name="Abdouelleil A."/>
            <person name="Abdulkadir J."/>
            <person name="Abebe A."/>
            <person name="Abera B."/>
            <person name="Abreu J."/>
            <person name="Acer S.C."/>
            <person name="Aftuck L."/>
            <person name="Alexander A."/>
            <person name="An P."/>
            <person name="Anderson E."/>
            <person name="Anderson S."/>
            <person name="Arachi H."/>
            <person name="Azer M."/>
            <person name="Bachantsang P."/>
            <person name="Barry A."/>
            <person name="Bayul T."/>
            <person name="Berlin A."/>
            <person name="Bessette D."/>
            <person name="Bloom T."/>
            <person name="Blye J."/>
            <person name="Boguslavskiy L."/>
            <person name="Bonnet C."/>
            <person name="Boukhgalter B."/>
            <person name="Bourzgui I."/>
            <person name="Brown A."/>
            <person name="Cahill P."/>
            <person name="Channer S."/>
            <person name="Cheshatsang Y."/>
            <person name="Chuda L."/>
            <person name="Citroen M."/>
            <person name="Collymore A."/>
            <person name="Cooke P."/>
            <person name="Costello M."/>
            <person name="D'Aco K."/>
            <person name="Daza R."/>
            <person name="De Haan G."/>
            <person name="DeGray S."/>
            <person name="DeMaso C."/>
            <person name="Dhargay N."/>
            <person name="Dooley K."/>
            <person name="Dooley E."/>
            <person name="Doricent M."/>
            <person name="Dorje P."/>
            <person name="Dorjee K."/>
            <person name="Dupes A."/>
            <person name="Elong R."/>
            <person name="Falk J."/>
            <person name="Farina A."/>
            <person name="Faro S."/>
            <person name="Ferguson D."/>
            <person name="Fisher S."/>
            <person name="Foley C.D."/>
            <person name="Franke A."/>
            <person name="Friedrich D."/>
            <person name="Gadbois L."/>
            <person name="Gearin G."/>
            <person name="Gearin C.R."/>
            <person name="Giannoukos G."/>
            <person name="Goode T."/>
            <person name="Graham J."/>
            <person name="Grandbois E."/>
            <person name="Grewal S."/>
            <person name="Gyaltsen K."/>
            <person name="Hafez N."/>
            <person name="Hagos B."/>
            <person name="Hall J."/>
            <person name="Henson C."/>
            <person name="Hollinger A."/>
            <person name="Honan T."/>
            <person name="Huard M.D."/>
            <person name="Hughes L."/>
            <person name="Hurhula B."/>
            <person name="Husby M.E."/>
            <person name="Kamat A."/>
            <person name="Kanga B."/>
            <person name="Kashin S."/>
            <person name="Khazanovich D."/>
            <person name="Kisner P."/>
            <person name="Lance K."/>
            <person name="Lara M."/>
            <person name="Lee W."/>
            <person name="Lennon N."/>
            <person name="Letendre F."/>
            <person name="LeVine R."/>
            <person name="Lipovsky A."/>
            <person name="Liu X."/>
            <person name="Liu J."/>
            <person name="Liu S."/>
            <person name="Lokyitsang T."/>
            <person name="Lokyitsang Y."/>
            <person name="Lubonja R."/>
            <person name="Lui A."/>
            <person name="MacDonald P."/>
            <person name="Magnisalis V."/>
            <person name="Maru K."/>
            <person name="Matthews C."/>
            <person name="McCusker W."/>
            <person name="McDonough S."/>
            <person name="Mehta T."/>
            <person name="Meldrim J."/>
            <person name="Meneus L."/>
            <person name="Mihai O."/>
            <person name="Mihalev A."/>
            <person name="Mihova T."/>
            <person name="Mittelman R."/>
            <person name="Mlenga V."/>
            <person name="Montmayeur A."/>
            <person name="Mulrain L."/>
            <person name="Navidi A."/>
            <person name="Naylor J."/>
            <person name="Negash T."/>
            <person name="Nguyen T."/>
            <person name="Nguyen N."/>
            <person name="Nicol R."/>
            <person name="Norbu C."/>
            <person name="Norbu N."/>
            <person name="Novod N."/>
            <person name="O'Neill B."/>
            <person name="Osman S."/>
            <person name="Markiewicz E."/>
            <person name="Oyono O.L."/>
            <person name="Patti C."/>
            <person name="Phunkhang P."/>
            <person name="Pierre F."/>
            <person name="Priest M."/>
            <person name="Raghuraman S."/>
            <person name="Rege F."/>
            <person name="Reyes R."/>
            <person name="Rise C."/>
            <person name="Rogov P."/>
            <person name="Ross K."/>
            <person name="Ryan E."/>
            <person name="Settipalli S."/>
            <person name="Shea T."/>
            <person name="Sherpa N."/>
            <person name="Shi L."/>
            <person name="Shih D."/>
            <person name="Sparrow T."/>
            <person name="Spaulding J."/>
            <person name="Stalker J."/>
            <person name="Stange-Thomann N."/>
            <person name="Stavropoulos S."/>
            <person name="Stone C."/>
            <person name="Strader C."/>
            <person name="Tesfaye S."/>
            <person name="Thomson T."/>
            <person name="Thoulutsang Y."/>
            <person name="Thoulutsang D."/>
            <person name="Topham K."/>
            <person name="Topping I."/>
            <person name="Tsamla T."/>
            <person name="Vassiliev H."/>
            <person name="Vo A."/>
            <person name="Wangchuk T."/>
            <person name="Wangdi T."/>
            <person name="Weiand M."/>
            <person name="Wilkinson J."/>
            <person name="Wilson A."/>
            <person name="Yadav S."/>
            <person name="Young G."/>
            <person name="Yu Q."/>
            <person name="Zembek L."/>
            <person name="Zhong D."/>
            <person name="Zimmer A."/>
            <person name="Zwirko Z."/>
            <person name="Jaffe D.B."/>
            <person name="Alvarez P."/>
            <person name="Brockman W."/>
            <person name="Butler J."/>
            <person name="Chin C."/>
            <person name="Gnerre S."/>
            <person name="Grabherr M."/>
            <person name="Kleber M."/>
            <person name="Mauceli E."/>
            <person name="MacCallum I."/>
        </authorList>
    </citation>
    <scope>NUCLEOTIDE SEQUENCE [LARGE SCALE GENOMIC DNA]</scope>
    <source>
        <strain evidence="16">Tucson 15287-2541.00</strain>
    </source>
</reference>
<dbReference type="GO" id="GO:0020037">
    <property type="term" value="F:heme binding"/>
    <property type="evidence" value="ECO:0007669"/>
    <property type="project" value="InterPro"/>
</dbReference>
<keyword evidence="10 14" id="KW-0560">Oxidoreductase</keyword>
<evidence type="ECO:0000313" key="15">
    <source>
        <dbReference type="EMBL" id="EDW05034.1"/>
    </source>
</evidence>
<dbReference type="STRING" id="7222.B4K2U3"/>
<evidence type="ECO:0000256" key="2">
    <source>
        <dbReference type="ARBA" id="ARBA00003690"/>
    </source>
</evidence>
<keyword evidence="9" id="KW-0492">Microsome</keyword>
<dbReference type="PANTHER" id="PTHR24292">
    <property type="entry name" value="CYTOCHROME P450"/>
    <property type="match status" value="1"/>
</dbReference>
<dbReference type="OrthoDB" id="2789670at2759"/>
<comment type="function">
    <text evidence="2">May be involved in the metabolism of insect hormones and in the breakdown of synthetic insecticides.</text>
</comment>
<comment type="similarity">
    <text evidence="5 14">Belongs to the cytochrome P450 family.</text>
</comment>
<evidence type="ECO:0000313" key="16">
    <source>
        <dbReference type="Proteomes" id="UP000001070"/>
    </source>
</evidence>
<keyword evidence="16" id="KW-1185">Reference proteome</keyword>
<dbReference type="InterPro" id="IPR050476">
    <property type="entry name" value="Insect_CytP450_Detox"/>
</dbReference>
<evidence type="ECO:0000256" key="8">
    <source>
        <dbReference type="ARBA" id="ARBA00022824"/>
    </source>
</evidence>
<evidence type="ECO:0000256" key="3">
    <source>
        <dbReference type="ARBA" id="ARBA00004174"/>
    </source>
</evidence>
<evidence type="ECO:0000256" key="5">
    <source>
        <dbReference type="ARBA" id="ARBA00010617"/>
    </source>
</evidence>
<dbReference type="InterPro" id="IPR001128">
    <property type="entry name" value="Cyt_P450"/>
</dbReference>
<dbReference type="InterPro" id="IPR017972">
    <property type="entry name" value="Cyt_P450_CS"/>
</dbReference>
<dbReference type="PROSITE" id="PS00086">
    <property type="entry name" value="CYTOCHROME_P450"/>
    <property type="match status" value="1"/>
</dbReference>
<feature type="non-terminal residue" evidence="15">
    <location>
        <position position="1"/>
    </location>
</feature>
<keyword evidence="11 14" id="KW-0408">Iron</keyword>
<evidence type="ECO:0000256" key="6">
    <source>
        <dbReference type="ARBA" id="ARBA00022617"/>
    </source>
</evidence>
<evidence type="ECO:0000256" key="4">
    <source>
        <dbReference type="ARBA" id="ARBA00004406"/>
    </source>
</evidence>
<dbReference type="EMBL" id="CH920025">
    <property type="protein sequence ID" value="EDW05034.1"/>
    <property type="molecule type" value="Genomic_DNA"/>
</dbReference>
<evidence type="ECO:0000256" key="9">
    <source>
        <dbReference type="ARBA" id="ARBA00022848"/>
    </source>
</evidence>
<dbReference type="PhylomeDB" id="B4K2U3"/>
<dbReference type="GO" id="GO:0005506">
    <property type="term" value="F:iron ion binding"/>
    <property type="evidence" value="ECO:0007669"/>
    <property type="project" value="InterPro"/>
</dbReference>
<dbReference type="Gene3D" id="1.10.630.10">
    <property type="entry name" value="Cytochrome P450"/>
    <property type="match status" value="1"/>
</dbReference>
<dbReference type="HOGENOM" id="CLU_2819870_0_0_1"/>
<proteinExistence type="inferred from homology"/>
<organism evidence="16">
    <name type="scientific">Drosophila grimshawi</name>
    <name type="common">Hawaiian fruit fly</name>
    <name type="synonym">Idiomyia grimshawi</name>
    <dbReference type="NCBI Taxonomy" id="7222"/>
    <lineage>
        <taxon>Eukaryota</taxon>
        <taxon>Metazoa</taxon>
        <taxon>Ecdysozoa</taxon>
        <taxon>Arthropoda</taxon>
        <taxon>Hexapoda</taxon>
        <taxon>Insecta</taxon>
        <taxon>Pterygota</taxon>
        <taxon>Neoptera</taxon>
        <taxon>Endopterygota</taxon>
        <taxon>Diptera</taxon>
        <taxon>Brachycera</taxon>
        <taxon>Muscomorpha</taxon>
        <taxon>Ephydroidea</taxon>
        <taxon>Drosophilidae</taxon>
        <taxon>Drosophila</taxon>
        <taxon>Hawaiian Drosophila</taxon>
    </lineage>
</organism>
<dbReference type="InterPro" id="IPR036396">
    <property type="entry name" value="Cyt_P450_sf"/>
</dbReference>
<dbReference type="Proteomes" id="UP000001070">
    <property type="component" value="Unassembled WGS sequence"/>
</dbReference>
<keyword evidence="12 14" id="KW-0503">Monooxygenase</keyword>
<sequence>FMGFGDGPRICIGMRFALAQIKAAVVEVLTNFNVRVNPKTRNDNDYEPTSFVTSLRGGIWLDFEERK</sequence>
<gene>
    <name evidence="15" type="primary">Dgri\GH10608</name>
    <name evidence="15" type="ORF">Dgri_GH10608</name>
</gene>
<evidence type="ECO:0000256" key="1">
    <source>
        <dbReference type="ARBA" id="ARBA00001971"/>
    </source>
</evidence>
<comment type="cofactor">
    <cofactor evidence="1">
        <name>heme</name>
        <dbReference type="ChEBI" id="CHEBI:30413"/>
    </cofactor>
</comment>
<comment type="subcellular location">
    <subcellularLocation>
        <location evidence="4">Endoplasmic reticulum membrane</location>
        <topology evidence="4">Peripheral membrane protein</topology>
    </subcellularLocation>
    <subcellularLocation>
        <location evidence="3">Microsome membrane</location>
        <topology evidence="3">Peripheral membrane protein</topology>
    </subcellularLocation>
</comment>
<evidence type="ECO:0000256" key="11">
    <source>
        <dbReference type="ARBA" id="ARBA00023004"/>
    </source>
</evidence>
<dbReference type="Pfam" id="PF00067">
    <property type="entry name" value="p450"/>
    <property type="match status" value="1"/>
</dbReference>
<evidence type="ECO:0000256" key="12">
    <source>
        <dbReference type="ARBA" id="ARBA00023033"/>
    </source>
</evidence>
<dbReference type="AlphaFoldDB" id="B4K2U3"/>
<dbReference type="InParanoid" id="B4K2U3"/>
<keyword evidence="13" id="KW-0472">Membrane</keyword>
<dbReference type="SUPFAM" id="SSF48264">
    <property type="entry name" value="Cytochrome P450"/>
    <property type="match status" value="1"/>
</dbReference>
<dbReference type="GO" id="GO:0016705">
    <property type="term" value="F:oxidoreductase activity, acting on paired donors, with incorporation or reduction of molecular oxygen"/>
    <property type="evidence" value="ECO:0007669"/>
    <property type="project" value="InterPro"/>
</dbReference>
<dbReference type="GO" id="GO:0005789">
    <property type="term" value="C:endoplasmic reticulum membrane"/>
    <property type="evidence" value="ECO:0007669"/>
    <property type="project" value="UniProtKB-SubCell"/>
</dbReference>
<evidence type="ECO:0000256" key="10">
    <source>
        <dbReference type="ARBA" id="ARBA00023002"/>
    </source>
</evidence>